<accession>A0A449DA02</accession>
<keyword evidence="1" id="KW-1133">Transmembrane helix</keyword>
<reference evidence="3 4" key="1">
    <citation type="submission" date="2019-02" db="EMBL/GenBank/DDBJ databases">
        <authorList>
            <consortium name="Pathogen Informatics"/>
        </authorList>
    </citation>
    <scope>NUCLEOTIDE SEQUENCE [LARGE SCALE GENOMIC DNA]</scope>
    <source>
        <strain evidence="3 4">3012STDY7078520</strain>
    </source>
</reference>
<dbReference type="AlphaFoldDB" id="A0A449DA02"/>
<dbReference type="Proteomes" id="UP000386281">
    <property type="component" value="Unassembled WGS sequence"/>
</dbReference>
<dbReference type="EMBL" id="CP065682">
    <property type="protein sequence ID" value="QPS33409.1"/>
    <property type="molecule type" value="Genomic_DNA"/>
</dbReference>
<name>A0A449DA02_9MICO</name>
<evidence type="ECO:0000313" key="4">
    <source>
        <dbReference type="Proteomes" id="UP000386281"/>
    </source>
</evidence>
<dbReference type="RefSeq" id="WP_190247159.1">
    <property type="nucleotide sequence ID" value="NZ_CAACXN010000015.1"/>
</dbReference>
<dbReference type="Proteomes" id="UP000594979">
    <property type="component" value="Chromosome"/>
</dbReference>
<dbReference type="KEGG" id="bcau:I6G59_15965"/>
<evidence type="ECO:0000313" key="3">
    <source>
        <dbReference type="EMBL" id="VEW14375.1"/>
    </source>
</evidence>
<evidence type="ECO:0000313" key="2">
    <source>
        <dbReference type="EMBL" id="QPS33409.1"/>
    </source>
</evidence>
<sequence>MKRTATTLAVHLGIYAVAQIVFAVVAQSWPWEVITGGTSVTTLLTWNAEGSQLQRLVGSVSRIWTIVVLVDIVWSGYRMLVPKERTEPTEE</sequence>
<evidence type="ECO:0000313" key="5">
    <source>
        <dbReference type="Proteomes" id="UP000594979"/>
    </source>
</evidence>
<evidence type="ECO:0000256" key="1">
    <source>
        <dbReference type="SAM" id="Phobius"/>
    </source>
</evidence>
<protein>
    <submittedName>
        <fullName evidence="3">Uncharacterized protein</fullName>
    </submittedName>
</protein>
<reference evidence="2 5" key="2">
    <citation type="submission" date="2020-12" db="EMBL/GenBank/DDBJ databases">
        <title>FDA dAtabase for Regulatory Grade micrObial Sequences (FDA-ARGOS): Supporting development and validation of Infectious Disease Dx tests.</title>
        <authorList>
            <person name="Sproer C."/>
            <person name="Gronow S."/>
            <person name="Severitt S."/>
            <person name="Schroder I."/>
            <person name="Tallon L."/>
            <person name="Sadzewicz L."/>
            <person name="Zhao X."/>
            <person name="Boylan J."/>
            <person name="Ott S."/>
            <person name="Bowen H."/>
            <person name="Vavikolanu K."/>
            <person name="Mehta A."/>
            <person name="Aluvathingal J."/>
            <person name="Nadendla S."/>
            <person name="Lowell S."/>
            <person name="Myers T."/>
            <person name="Yan Y."/>
            <person name="Sichtig H."/>
        </authorList>
    </citation>
    <scope>NUCLEOTIDE SEQUENCE [LARGE SCALE GENOMIC DNA]</scope>
    <source>
        <strain evidence="2 5">FDAARGOS_902</strain>
    </source>
</reference>
<dbReference type="EMBL" id="CAACXN010000015">
    <property type="protein sequence ID" value="VEW14375.1"/>
    <property type="molecule type" value="Genomic_DNA"/>
</dbReference>
<proteinExistence type="predicted"/>
<gene>
    <name evidence="2" type="ORF">I6G59_15965</name>
    <name evidence="3" type="ORF">NCTC12391_02515</name>
</gene>
<organism evidence="3 4">
    <name type="scientific">Brevibacterium casei</name>
    <dbReference type="NCBI Taxonomy" id="33889"/>
    <lineage>
        <taxon>Bacteria</taxon>
        <taxon>Bacillati</taxon>
        <taxon>Actinomycetota</taxon>
        <taxon>Actinomycetes</taxon>
        <taxon>Micrococcales</taxon>
        <taxon>Brevibacteriaceae</taxon>
        <taxon>Brevibacterium</taxon>
    </lineage>
</organism>
<feature type="transmembrane region" description="Helical" evidence="1">
    <location>
        <begin position="63"/>
        <end position="81"/>
    </location>
</feature>
<keyword evidence="1" id="KW-0472">Membrane</keyword>
<keyword evidence="1" id="KW-0812">Transmembrane</keyword>